<sequence length="205" mass="21833">MYSRKNGGNQMNESRVFMLNGTDVQKIVTRLEGFFRTEKGMEVQSSETTEGYVMQASQPKDGWKTLTGMRLAVTVQMTVMGNQLNVNIGEGQWSDKIGAGAIGLFVAWPLAITAGMGAFKQKKLPGEVFQVIETTIMTGGQPVVVTGAGQTVAVGMIVCPSCKAQLTAGSKFCNHCGTKLNTKCPNCGADITQGSAFCSECGQKL</sequence>
<feature type="domain" description="DZANK-type" evidence="1">
    <location>
        <begin position="159"/>
        <end position="202"/>
    </location>
</feature>
<proteinExistence type="predicted"/>
<name>A0A328UII8_9FIRM</name>
<accession>A0A328UII8</accession>
<gene>
    <name evidence="2" type="ORF">DPQ25_00795</name>
</gene>
<protein>
    <recommendedName>
        <fullName evidence="1">DZANK-type domain-containing protein</fullName>
    </recommendedName>
</protein>
<dbReference type="EMBL" id="QLYR01000001">
    <property type="protein sequence ID" value="RAQ30080.1"/>
    <property type="molecule type" value="Genomic_DNA"/>
</dbReference>
<comment type="caution">
    <text evidence="2">The sequence shown here is derived from an EMBL/GenBank/DDBJ whole genome shotgun (WGS) entry which is preliminary data.</text>
</comment>
<dbReference type="AlphaFoldDB" id="A0A328UII8"/>
<dbReference type="InterPro" id="IPR025874">
    <property type="entry name" value="DZR"/>
</dbReference>
<reference evidence="2 3" key="1">
    <citation type="submission" date="2018-06" db="EMBL/GenBank/DDBJ databases">
        <title>Noncontiguous genome sequence of Ruminococcaceae bacterium ASD2818.</title>
        <authorList>
            <person name="Chaplin A.V."/>
            <person name="Sokolova S.R."/>
            <person name="Kochetkova T.O."/>
            <person name="Goltsov A.Y."/>
            <person name="Trofimov D.Y."/>
            <person name="Efimov B.A."/>
        </authorList>
    </citation>
    <scope>NUCLEOTIDE SEQUENCE [LARGE SCALE GENOMIC DNA]</scope>
    <source>
        <strain evidence="2 3">ASD2818</strain>
    </source>
</reference>
<evidence type="ECO:0000313" key="3">
    <source>
        <dbReference type="Proteomes" id="UP000249377"/>
    </source>
</evidence>
<keyword evidence="3" id="KW-1185">Reference proteome</keyword>
<evidence type="ECO:0000313" key="2">
    <source>
        <dbReference type="EMBL" id="RAQ30080.1"/>
    </source>
</evidence>
<dbReference type="Proteomes" id="UP000249377">
    <property type="component" value="Unassembled WGS sequence"/>
</dbReference>
<organism evidence="2 3">
    <name type="scientific">Hydrogeniiclostridium mannosilyticum</name>
    <dbReference type="NCBI Taxonomy" id="2764322"/>
    <lineage>
        <taxon>Bacteria</taxon>
        <taxon>Bacillati</taxon>
        <taxon>Bacillota</taxon>
        <taxon>Clostridia</taxon>
        <taxon>Eubacteriales</taxon>
        <taxon>Acutalibacteraceae</taxon>
        <taxon>Hydrogeniiclostridium</taxon>
    </lineage>
</organism>
<dbReference type="Pfam" id="PF12773">
    <property type="entry name" value="DZR"/>
    <property type="match status" value="1"/>
</dbReference>
<evidence type="ECO:0000259" key="1">
    <source>
        <dbReference type="Pfam" id="PF12773"/>
    </source>
</evidence>